<feature type="binding site" evidence="12">
    <location>
        <position position="835"/>
    </location>
    <ligand>
        <name>substrate</name>
    </ligand>
</feature>
<evidence type="ECO:0000256" key="1">
    <source>
        <dbReference type="ARBA" id="ARBA00001946"/>
    </source>
</evidence>
<evidence type="ECO:0000259" key="16">
    <source>
        <dbReference type="Pfam" id="PF02896"/>
    </source>
</evidence>
<keyword evidence="9 13" id="KW-0460">Magnesium</keyword>
<keyword evidence="8" id="KW-0067">ATP-binding</keyword>
<feature type="binding site" evidence="12">
    <location>
        <position position="836"/>
    </location>
    <ligand>
        <name>substrate</name>
    </ligand>
</feature>
<feature type="binding site" evidence="12">
    <location>
        <position position="834"/>
    </location>
    <ligand>
        <name>substrate</name>
    </ligand>
</feature>
<dbReference type="InterPro" id="IPR015813">
    <property type="entry name" value="Pyrv/PenolPyrv_kinase-like_dom"/>
</dbReference>
<feature type="domain" description="Pyruvate phosphate dikinase AMP/ATP-binding" evidence="15">
    <location>
        <begin position="133"/>
        <end position="356"/>
    </location>
</feature>
<keyword evidence="7" id="KW-0418">Kinase</keyword>
<evidence type="ECO:0000256" key="11">
    <source>
        <dbReference type="PIRSR" id="PIRSR000853-1"/>
    </source>
</evidence>
<dbReference type="Gene3D" id="3.20.20.60">
    <property type="entry name" value="Phosphoenolpyruvate-binding domains"/>
    <property type="match status" value="1"/>
</dbReference>
<dbReference type="NCBIfam" id="TIGR01828">
    <property type="entry name" value="pyru_phos_dikin"/>
    <property type="match status" value="1"/>
</dbReference>
<organism evidence="17">
    <name type="scientific">Octactis speculum</name>
    <dbReference type="NCBI Taxonomy" id="3111310"/>
    <lineage>
        <taxon>Eukaryota</taxon>
        <taxon>Sar</taxon>
        <taxon>Stramenopiles</taxon>
        <taxon>Ochrophyta</taxon>
        <taxon>Dictyochophyceae</taxon>
        <taxon>Dictyochales</taxon>
        <taxon>Dictyochaceae</taxon>
        <taxon>Octactis</taxon>
    </lineage>
</organism>
<evidence type="ECO:0000256" key="3">
    <source>
        <dbReference type="ARBA" id="ARBA00011994"/>
    </source>
</evidence>
<comment type="catalytic activity">
    <reaction evidence="10">
        <text>pyruvate + phosphate + ATP = phosphoenolpyruvate + AMP + diphosphate + H(+)</text>
        <dbReference type="Rhea" id="RHEA:10756"/>
        <dbReference type="ChEBI" id="CHEBI:15361"/>
        <dbReference type="ChEBI" id="CHEBI:15378"/>
        <dbReference type="ChEBI" id="CHEBI:30616"/>
        <dbReference type="ChEBI" id="CHEBI:33019"/>
        <dbReference type="ChEBI" id="CHEBI:43474"/>
        <dbReference type="ChEBI" id="CHEBI:58702"/>
        <dbReference type="ChEBI" id="CHEBI:456215"/>
        <dbReference type="EC" id="2.7.9.1"/>
    </reaction>
</comment>
<dbReference type="Pfam" id="PF01326">
    <property type="entry name" value="PPDK_N"/>
    <property type="match status" value="2"/>
</dbReference>
<feature type="binding site" evidence="12">
    <location>
        <position position="811"/>
    </location>
    <ligand>
        <name>substrate</name>
    </ligand>
</feature>
<evidence type="ECO:0000259" key="15">
    <source>
        <dbReference type="Pfam" id="PF01326"/>
    </source>
</evidence>
<dbReference type="PANTHER" id="PTHR22931:SF9">
    <property type="entry name" value="PYRUVATE, PHOSPHATE DIKINASE 1, CHLOROPLASTIC"/>
    <property type="match status" value="1"/>
</dbReference>
<keyword evidence="5 13" id="KW-0479">Metal-binding</keyword>
<evidence type="ECO:0000256" key="12">
    <source>
        <dbReference type="PIRSR" id="PIRSR000853-2"/>
    </source>
</evidence>
<dbReference type="AlphaFoldDB" id="A0A7S2HJX9"/>
<evidence type="ECO:0000256" key="5">
    <source>
        <dbReference type="ARBA" id="ARBA00022723"/>
    </source>
</evidence>
<comment type="similarity">
    <text evidence="2 10">Belongs to the PEP-utilizing enzyme family.</text>
</comment>
<dbReference type="InterPro" id="IPR010121">
    <property type="entry name" value="Pyruvate_phosphate_dikinase"/>
</dbReference>
<dbReference type="Pfam" id="PF00391">
    <property type="entry name" value="PEP-utilizers"/>
    <property type="match status" value="1"/>
</dbReference>
<dbReference type="EMBL" id="HBGS01061700">
    <property type="protein sequence ID" value="CAD9492558.1"/>
    <property type="molecule type" value="Transcribed_RNA"/>
</dbReference>
<dbReference type="Gene3D" id="1.20.80.30">
    <property type="match status" value="1"/>
</dbReference>
<feature type="domain" description="PEP-utilising enzyme C-terminal" evidence="16">
    <location>
        <begin position="589"/>
        <end position="936"/>
    </location>
</feature>
<dbReference type="InterPro" id="IPR040442">
    <property type="entry name" value="Pyrv_kinase-like_dom_sf"/>
</dbReference>
<dbReference type="InterPro" id="IPR008279">
    <property type="entry name" value="PEP-util_enz_mobile_dom"/>
</dbReference>
<dbReference type="EC" id="2.7.9.1" evidence="3 10"/>
<evidence type="ECO:0000256" key="13">
    <source>
        <dbReference type="PIRSR" id="PIRSR000853-3"/>
    </source>
</evidence>
<dbReference type="NCBIfam" id="NF004531">
    <property type="entry name" value="PRK05878.1"/>
    <property type="match status" value="1"/>
</dbReference>
<evidence type="ECO:0000256" key="6">
    <source>
        <dbReference type="ARBA" id="ARBA00022741"/>
    </source>
</evidence>
<feature type="binding site" evidence="13">
    <location>
        <position position="811"/>
    </location>
    <ligand>
        <name>Mg(2+)</name>
        <dbReference type="ChEBI" id="CHEBI:18420"/>
    </ligand>
</feature>
<dbReference type="GO" id="GO:0046872">
    <property type="term" value="F:metal ion binding"/>
    <property type="evidence" value="ECO:0007669"/>
    <property type="project" value="UniProtKB-UniRule"/>
</dbReference>
<evidence type="ECO:0000256" key="8">
    <source>
        <dbReference type="ARBA" id="ARBA00022840"/>
    </source>
</evidence>
<dbReference type="Gene3D" id="3.30.1490.20">
    <property type="entry name" value="ATP-grasp fold, A domain"/>
    <property type="match status" value="1"/>
</dbReference>
<dbReference type="PIRSF" id="PIRSF000853">
    <property type="entry name" value="PPDK"/>
    <property type="match status" value="1"/>
</dbReference>
<evidence type="ECO:0000313" key="17">
    <source>
        <dbReference type="EMBL" id="CAD9492558.1"/>
    </source>
</evidence>
<dbReference type="Gene3D" id="3.30.470.20">
    <property type="entry name" value="ATP-grasp fold, B domain"/>
    <property type="match status" value="1"/>
</dbReference>
<dbReference type="GO" id="GO:0005524">
    <property type="term" value="F:ATP binding"/>
    <property type="evidence" value="ECO:0007669"/>
    <property type="project" value="UniProtKB-UniRule"/>
</dbReference>
<feature type="active site" description="Proton donor" evidence="11">
    <location>
        <position position="898"/>
    </location>
</feature>
<reference evidence="17" key="1">
    <citation type="submission" date="2021-01" db="EMBL/GenBank/DDBJ databases">
        <authorList>
            <person name="Corre E."/>
            <person name="Pelletier E."/>
            <person name="Niang G."/>
            <person name="Scheremetjew M."/>
            <person name="Finn R."/>
            <person name="Kale V."/>
            <person name="Holt S."/>
            <person name="Cochrane G."/>
            <person name="Meng A."/>
            <person name="Brown T."/>
            <person name="Cohen L."/>
        </authorList>
    </citation>
    <scope>NUCLEOTIDE SEQUENCE</scope>
    <source>
        <strain evidence="17">CCMP1381</strain>
    </source>
</reference>
<dbReference type="InterPro" id="IPR002192">
    <property type="entry name" value="PPDK_AMP/ATP-bd"/>
</dbReference>
<keyword evidence="6" id="KW-0547">Nucleotide-binding</keyword>
<evidence type="ECO:0000256" key="7">
    <source>
        <dbReference type="ARBA" id="ARBA00022777"/>
    </source>
</evidence>
<comment type="cofactor">
    <cofactor evidence="1 10 13">
        <name>Mg(2+)</name>
        <dbReference type="ChEBI" id="CHEBI:18420"/>
    </cofactor>
</comment>
<dbReference type="InterPro" id="IPR013815">
    <property type="entry name" value="ATP_grasp_subdomain_1"/>
</dbReference>
<dbReference type="InterPro" id="IPR000121">
    <property type="entry name" value="PEP_util_C"/>
</dbReference>
<gene>
    <name evidence="17" type="ORF">DSPE1174_LOCUS32193</name>
</gene>
<feature type="domain" description="Pyruvate phosphate dikinase AMP/ATP-binding" evidence="15">
    <location>
        <begin position="372"/>
        <end position="423"/>
    </location>
</feature>
<dbReference type="SUPFAM" id="SSF51621">
    <property type="entry name" value="Phosphoenolpyruvate/pyruvate domain"/>
    <property type="match status" value="1"/>
</dbReference>
<protein>
    <recommendedName>
        <fullName evidence="3 10">Pyruvate, phosphate dikinase</fullName>
        <ecNumber evidence="3 10">2.7.9.1</ecNumber>
    </recommendedName>
</protein>
<evidence type="ECO:0000256" key="10">
    <source>
        <dbReference type="PIRNR" id="PIRNR000853"/>
    </source>
</evidence>
<feature type="binding site" evidence="13">
    <location>
        <position position="836"/>
    </location>
    <ligand>
        <name>Mg(2+)</name>
        <dbReference type="ChEBI" id="CHEBI:18420"/>
    </ligand>
</feature>
<dbReference type="InterPro" id="IPR036637">
    <property type="entry name" value="Phosphohistidine_dom_sf"/>
</dbReference>
<accession>A0A7S2HJX9</accession>
<dbReference type="Pfam" id="PF02896">
    <property type="entry name" value="PEP-utilizers_C"/>
    <property type="match status" value="1"/>
</dbReference>
<feature type="binding site" evidence="12">
    <location>
        <position position="632"/>
    </location>
    <ligand>
        <name>substrate</name>
    </ligand>
</feature>
<evidence type="ECO:0000256" key="2">
    <source>
        <dbReference type="ARBA" id="ARBA00007837"/>
    </source>
</evidence>
<dbReference type="GO" id="GO:0016301">
    <property type="term" value="F:kinase activity"/>
    <property type="evidence" value="ECO:0007669"/>
    <property type="project" value="UniProtKB-UniRule"/>
</dbReference>
<dbReference type="Gene3D" id="1.10.189.10">
    <property type="entry name" value="Pyruvate Phosphate Dikinase, domain 2"/>
    <property type="match status" value="1"/>
</dbReference>
<proteinExistence type="inferred from homology"/>
<evidence type="ECO:0000256" key="9">
    <source>
        <dbReference type="ARBA" id="ARBA00022842"/>
    </source>
</evidence>
<feature type="binding site" evidence="12">
    <location>
        <position position="686"/>
    </location>
    <ligand>
        <name>substrate</name>
    </ligand>
</feature>
<evidence type="ECO:0000259" key="14">
    <source>
        <dbReference type="Pfam" id="PF00391"/>
    </source>
</evidence>
<dbReference type="SUPFAM" id="SSF56059">
    <property type="entry name" value="Glutathione synthetase ATP-binding domain-like"/>
    <property type="match status" value="1"/>
</dbReference>
<feature type="binding site" evidence="12">
    <location>
        <position position="833"/>
    </location>
    <ligand>
        <name>substrate</name>
    </ligand>
</feature>
<dbReference type="SUPFAM" id="SSF52009">
    <property type="entry name" value="Phosphohistidine domain"/>
    <property type="match status" value="1"/>
</dbReference>
<dbReference type="PROSITE" id="PS00370">
    <property type="entry name" value="PEP_ENZYMES_PHOS_SITE"/>
    <property type="match status" value="1"/>
</dbReference>
<sequence>MRFVTPLLLLSKEALGFNFPHSRVLPASAHLKHQVLPAVVSEAVSLAEPPQVLPTVVSEVVSLTEPPLHFFGDGKGTVSDVGGELKWLLGGKGANLAEMSALGLSTPPGFTITTEVCAQYESLGNKIEDGIWQQILESLQEVEISMGTKLGSSENPLLLSVRSGAAISMPGMMDTVLNLGLTDSTVEALALKTGNPRFAYDSYRRFLDMFGDVVMGIPHEAFEEELCSAKASAGVEEDNELSAEDLKSLIIQYKKVYETHGFAFPSDPLDQLRLAVCAVFDSWQSPRALKFMEVQGITGLIGTAVNIQAMAFGNMGDTSCTGVLFTRDPNTGDSSLFGEYLINAQGEDVVAGIRTPLDMDEMKVGDAPLYEEILRNCRLLETHFKDMQDIEFTVQEGKLFLLQTRSGKRSGKAAVKIATDLVKEGLVTKEQAVNLVTPENLDTMLHPQFEDEDADTYVDSILGQGLPASPGAATGIVAFTTEDVERLHKEGVKSILVRAETSPEDVGGMYAAAGILTARGGMTSHAAVVARGWGKTCVCGLGDLRIDEEGKTMTLGGVTLKEGDLLSLNGNTGEVLEGSQPMVPPKMSSGDLGVFMGWVDEIRSMKVLANADSPADAKQARLNGAEGIGLCRTEHMFFDHLNEVRKVILASNQDEKTAALADLLPLQRSDFAGIFEAMDGLPVTVRLLDPPLHEFLPHTADPETAAAVGLSEEALSEAIEQLRETNPMLGLRGCRLGITSPDIISMQARAVIEAALDEQEKGVVAIPQLMVPLIGTVAEYTNQAKIIHETASMVFKERGTSVNYKVGTMIEVPRAAMIAANIAEAGAEFFSYGTNDLTQMTYGYSRDDVGSFLPEYLRQGILPSDPFQVFDQEGVGHLVRTSTIEGRRVTPGLKCGVCGEHGGEPSSVMYFDSIDQDYVSCSPFRVPIARLSAAQAVAKRE</sequence>
<name>A0A7S2HJX9_9STRA</name>
<feature type="active site" description="Tele-phosphohistidine intermediate" evidence="11">
    <location>
        <position position="525"/>
    </location>
</feature>
<dbReference type="InterPro" id="IPR018274">
    <property type="entry name" value="PEP_util_AS"/>
</dbReference>
<dbReference type="GO" id="GO:0050242">
    <property type="term" value="F:pyruvate, phosphate dikinase activity"/>
    <property type="evidence" value="ECO:0007669"/>
    <property type="project" value="UniProtKB-UniRule"/>
</dbReference>
<feature type="domain" description="PEP-utilising enzyme mobile" evidence="14">
    <location>
        <begin position="494"/>
        <end position="573"/>
    </location>
</feature>
<dbReference type="Gene3D" id="3.50.30.10">
    <property type="entry name" value="Phosphohistidine domain"/>
    <property type="match status" value="1"/>
</dbReference>
<keyword evidence="4" id="KW-0808">Transferase</keyword>
<evidence type="ECO:0000256" key="4">
    <source>
        <dbReference type="ARBA" id="ARBA00022679"/>
    </source>
</evidence>
<dbReference type="PANTHER" id="PTHR22931">
    <property type="entry name" value="PHOSPHOENOLPYRUVATE DIKINASE-RELATED"/>
    <property type="match status" value="1"/>
</dbReference>